<organism evidence="9 10">
    <name type="scientific">Streptomyces liliiviolaceus</name>
    <dbReference type="NCBI Taxonomy" id="2823109"/>
    <lineage>
        <taxon>Bacteria</taxon>
        <taxon>Bacillati</taxon>
        <taxon>Actinomycetota</taxon>
        <taxon>Actinomycetes</taxon>
        <taxon>Kitasatosporales</taxon>
        <taxon>Streptomycetaceae</taxon>
        <taxon>Streptomyces</taxon>
    </lineage>
</organism>
<dbReference type="InterPro" id="IPR009081">
    <property type="entry name" value="PP-bd_ACP"/>
</dbReference>
<dbReference type="Gene3D" id="3.40.50.12780">
    <property type="entry name" value="N-terminal domain of ligase-like"/>
    <property type="match status" value="1"/>
</dbReference>
<dbReference type="Pfam" id="PF00668">
    <property type="entry name" value="Condensation"/>
    <property type="match status" value="2"/>
</dbReference>
<dbReference type="FunFam" id="1.10.1200.10:FF:000005">
    <property type="entry name" value="Nonribosomal peptide synthetase 1"/>
    <property type="match status" value="1"/>
</dbReference>
<dbReference type="InterPro" id="IPR000873">
    <property type="entry name" value="AMP-dep_synth/lig_dom"/>
</dbReference>
<dbReference type="SMART" id="SM00823">
    <property type="entry name" value="PKS_PP"/>
    <property type="match status" value="2"/>
</dbReference>
<dbReference type="SUPFAM" id="SSF52777">
    <property type="entry name" value="CoA-dependent acyltransferases"/>
    <property type="match status" value="4"/>
</dbReference>
<dbReference type="Gene3D" id="3.30.559.10">
    <property type="entry name" value="Chloramphenicol acetyltransferase-like domain"/>
    <property type="match status" value="2"/>
</dbReference>
<dbReference type="RefSeq" id="WP_210890945.1">
    <property type="nucleotide sequence ID" value="NZ_JAGPYQ010000002.1"/>
</dbReference>
<accession>A0A940Y736</accession>
<feature type="compositionally biased region" description="Low complexity" evidence="7">
    <location>
        <begin position="1675"/>
        <end position="1689"/>
    </location>
</feature>
<proteinExistence type="inferred from homology"/>
<dbReference type="Gene3D" id="3.30.559.30">
    <property type="entry name" value="Nonribosomal peptide synthetase, condensation domain"/>
    <property type="match status" value="2"/>
</dbReference>
<dbReference type="GO" id="GO:0043041">
    <property type="term" value="P:amino acid activation for nonribosomal peptide biosynthetic process"/>
    <property type="evidence" value="ECO:0007669"/>
    <property type="project" value="TreeGrafter"/>
</dbReference>
<dbReference type="Gene3D" id="3.30.300.30">
    <property type="match status" value="2"/>
</dbReference>
<dbReference type="PROSITE" id="PS00455">
    <property type="entry name" value="AMP_BINDING"/>
    <property type="match status" value="1"/>
</dbReference>
<keyword evidence="10" id="KW-1185">Reference proteome</keyword>
<evidence type="ECO:0000256" key="1">
    <source>
        <dbReference type="ARBA" id="ARBA00001957"/>
    </source>
</evidence>
<dbReference type="InterPro" id="IPR025110">
    <property type="entry name" value="AMP-bd_C"/>
</dbReference>
<comment type="cofactor">
    <cofactor evidence="1">
        <name>pantetheine 4'-phosphate</name>
        <dbReference type="ChEBI" id="CHEBI:47942"/>
    </cofactor>
</comment>
<dbReference type="Pfam" id="PF00550">
    <property type="entry name" value="PP-binding"/>
    <property type="match status" value="2"/>
</dbReference>
<evidence type="ECO:0000256" key="4">
    <source>
        <dbReference type="ARBA" id="ARBA00022553"/>
    </source>
</evidence>
<dbReference type="GO" id="GO:0003824">
    <property type="term" value="F:catalytic activity"/>
    <property type="evidence" value="ECO:0007669"/>
    <property type="project" value="InterPro"/>
</dbReference>
<dbReference type="InterPro" id="IPR006162">
    <property type="entry name" value="Ppantetheine_attach_site"/>
</dbReference>
<dbReference type="PANTHER" id="PTHR45527">
    <property type="entry name" value="NONRIBOSOMAL PEPTIDE SYNTHETASE"/>
    <property type="match status" value="1"/>
</dbReference>
<dbReference type="InterPro" id="IPR042099">
    <property type="entry name" value="ANL_N_sf"/>
</dbReference>
<keyword evidence="4" id="KW-0597">Phosphoprotein</keyword>
<dbReference type="InterPro" id="IPR023213">
    <property type="entry name" value="CAT-like_dom_sf"/>
</dbReference>
<sequence length="2174" mass="228730">MFERRVAAAPDAPALVSGEQSLTYRELDERSGLLARALTARGVGPESVVGVSLRRSPELWVTVLAVLKAGGAYLPLDLAHPAERLAFMVEDSAARLILADADTAERLPELPAPVLRVAELTDETHPPADTVPVLPGAARAAYVIYTSGSTGRPKGVVVTHNGLASLLAVHQDRLKVTAGSRVLQFASPSFDASVWEMCMGLLSGATLVVADSDELAPGSPVADTIERHRVTHVTLPPPVLAAIPAGSLRTVRTLVVAGDATSPELAETWAPGRRMINAYGPTETTVCATMSEPLPGDGTMPSIGGAVTDSRVHVLDDGLRPVGTGVVGELYVSGASLARGYLGRPDLSAVRFVACPFGGAGERMYRTGDLVERTPGGDLVFHGRADSQVKIRGIRVEPREVEAVLTAHPGVAQAAVVGVEGRTAGTRQLVGYVVPVRSGDHTVTGGTAYGAVSFDSGFTAGELRGFVARRLPDVMVPAAFVVLDALPLNPNGKLDKAALPAPEFKGGVYRAPGTAREEILAGLFAEVLGVERVGVDDDFFALGGDSIQSIQVVSRGRAQGVDVGTRDVFEHRTVAALAAISETRGRSDAQPVLAEPDGDGTGWMPLLPVASWIRDWGPGFDRFLQAMVLELPAGMDRSRLTATLGAVLDRHDLLRCRLAPKPDGETGDPTGGTGLLVAPPGTVDPDGLLRRVACDGRWEHEPWREMLLGELDAAAERLAPAAGTVAQFVWFDAAEGPGRLLVVLHHLVVDGVSWRILMPDLAAAWQAVRDGATPRLRPVATSVRRWTHALAEEAARPHRTAELELWQSIVTGPDPVLGTRRLDPAVDVVSTVRETRVELPVPVTEALLGTVPAAYHGGVNDGLLAALALAVARWRQDRGVDEPSALIRMEGHGREESVAPGADLTRTVGWFTSVFPVRLDLAGVDLADAFAGGPAAGTVIKTVKEQLRAVPDKGIGYGLLRFLNPDTAEALRAHPIGQIGFNYLGRFSAADMPEEFRGLGFTQVTDVAELAELDAAQDPRMPAPAELDINATVTDTPEGPRLSARFTAPEGVLDPAEVAELAQLWCAALKGLARHATAPGAGGLTPSDVPLVHARQSDLDAWQRQYPGLTDAWPLTPLQAGLLFHSMLNDSEFDAYQVQYALHLSGRVDADRLRAAGQTLLNRHPSLRTAYPTDAGGDLVQLVLESAELPWATVDLTGLDEDARTAAFERVLADDLRAHFDPAAPPLLRMTLVGTGPERAELVLTAHHVLFDGWSVPLLVQDLLRLYGSGGDPSVLPPARSHRDFLAWSARRDPAESARVWTAELEGIDEPTLLVPGAEAAAGAGTGKVDVPLSADDARSLVRRAAELGVTLNTVVQAAWGLLLGRLTGRQDVLFASTVAGRPPAVPGVDSVVGTFLNTLPVRVRCTPASTFAELLTGLQDRQAALLDHHHYGLSDIHQAVGLDRLFDTIIGFESFPMDRAGIVEANRAAGISITGIRSFTASHYPVTVLVFLDSDRLRLTVQYQQQALDHTAATAIAGRYGRILGDLAADPGRTVGTVDILTSAEREHLLGERTATEETAQETGTVVALFERRAAASPDTTAVVSGEESLTYRELNSRANRLARTLIGRGIGPDAVVAAALPRSAAMVTALLAVLKAGGGYLALNPDDPGEYRRHLVAEAAPDLLLTATATATATASGAPPGDGPPHLGLDEITPVGTDPDQGDTADPGDADRVAPPHPDHLALVTVTSGHPGGPRGVELTHGNLAAGVAGLAACLGAPDGARLLAGAPAAFEATVFEVFATLCAGGTVELAAAPGTPGEEKGWRGDVVSTVPSAFAALLDRTTGDIAVDTVVFTGEAPTAALAQRIRETVPGARLVGAYGLSETGYVAAHITAGEDTRPGRPAAAFGTPLARARLHVLSTGLTPVPPGAVGEVYVAGPTVARGYRNRTGPTAERFVADPYGPPGSRMYRTGDLARRTADGRLEHIGRYDSQATVHGVRVEPDTIQALLAAQPGVAEAVVVSGEDRRAGGTPQLVAYVVPGGADASDGAVGTDKLAGLLAERLPHPLVPAALVELDRLPRRPDGRLDRAALPAPDSGGHVYRPPRTPEEEALCSLMAEVLELERVGIGDDFFELGGNSITATRLTSRIRKTLGVNVPIRDIFQFRTIAELSRTVKNATRSSRPRLRKMNRSGQ</sequence>
<keyword evidence="6" id="KW-0045">Antibiotic biosynthesis</keyword>
<dbReference type="InterPro" id="IPR020806">
    <property type="entry name" value="PKS_PP-bd"/>
</dbReference>
<dbReference type="InterPro" id="IPR001242">
    <property type="entry name" value="Condensation_dom"/>
</dbReference>
<dbReference type="Gene3D" id="3.40.50.1820">
    <property type="entry name" value="alpha/beta hydrolase"/>
    <property type="match status" value="1"/>
</dbReference>
<dbReference type="GO" id="GO:0044550">
    <property type="term" value="P:secondary metabolite biosynthetic process"/>
    <property type="evidence" value="ECO:0007669"/>
    <property type="project" value="TreeGrafter"/>
</dbReference>
<dbReference type="CDD" id="cd19543">
    <property type="entry name" value="DCL_NRPS"/>
    <property type="match status" value="1"/>
</dbReference>
<keyword evidence="3" id="KW-0596">Phosphopantetheine</keyword>
<dbReference type="InterPro" id="IPR029058">
    <property type="entry name" value="AB_hydrolase_fold"/>
</dbReference>
<dbReference type="FunFam" id="3.40.50.980:FF:000001">
    <property type="entry name" value="Non-ribosomal peptide synthetase"/>
    <property type="match status" value="1"/>
</dbReference>
<reference evidence="9 10" key="1">
    <citation type="submission" date="2021-04" db="EMBL/GenBank/DDBJ databases">
        <authorList>
            <person name="Tang X."/>
            <person name="Zhou X."/>
            <person name="Chen X."/>
            <person name="Cernava T."/>
            <person name="Zhang C."/>
        </authorList>
    </citation>
    <scope>NUCLEOTIDE SEQUENCE [LARGE SCALE GENOMIC DNA]</scope>
    <source>
        <strain evidence="9 10">BH-SS-21</strain>
    </source>
</reference>
<dbReference type="EMBL" id="JAGPYQ010000002">
    <property type="protein sequence ID" value="MBQ0853740.1"/>
    <property type="molecule type" value="Genomic_DNA"/>
</dbReference>
<dbReference type="Pfam" id="PF13193">
    <property type="entry name" value="AMP-binding_C"/>
    <property type="match status" value="2"/>
</dbReference>
<name>A0A940Y736_9ACTN</name>
<keyword evidence="5" id="KW-0677">Repeat</keyword>
<dbReference type="NCBIfam" id="TIGR01733">
    <property type="entry name" value="AA-adenyl-dom"/>
    <property type="match status" value="1"/>
</dbReference>
<dbReference type="InterPro" id="IPR045851">
    <property type="entry name" value="AMP-bd_C_sf"/>
</dbReference>
<dbReference type="FunFam" id="1.10.1200.10:FF:000016">
    <property type="entry name" value="Non-ribosomal peptide synthase"/>
    <property type="match status" value="1"/>
</dbReference>
<dbReference type="SUPFAM" id="SSF56801">
    <property type="entry name" value="Acetyl-CoA synthetase-like"/>
    <property type="match status" value="2"/>
</dbReference>
<dbReference type="PANTHER" id="PTHR45527:SF1">
    <property type="entry name" value="FATTY ACID SYNTHASE"/>
    <property type="match status" value="1"/>
</dbReference>
<dbReference type="InterPro" id="IPR010060">
    <property type="entry name" value="NRPS_synth"/>
</dbReference>
<evidence type="ECO:0000256" key="2">
    <source>
        <dbReference type="ARBA" id="ARBA00006432"/>
    </source>
</evidence>
<dbReference type="GO" id="GO:0031177">
    <property type="term" value="F:phosphopantetheine binding"/>
    <property type="evidence" value="ECO:0007669"/>
    <property type="project" value="InterPro"/>
</dbReference>
<dbReference type="Gene3D" id="3.40.50.980">
    <property type="match status" value="2"/>
</dbReference>
<dbReference type="CDD" id="cd05930">
    <property type="entry name" value="A_NRPS"/>
    <property type="match status" value="1"/>
</dbReference>
<feature type="domain" description="Carrier" evidence="8">
    <location>
        <begin position="2084"/>
        <end position="2159"/>
    </location>
</feature>
<feature type="domain" description="Carrier" evidence="8">
    <location>
        <begin position="511"/>
        <end position="585"/>
    </location>
</feature>
<dbReference type="GO" id="GO:0008610">
    <property type="term" value="P:lipid biosynthetic process"/>
    <property type="evidence" value="ECO:0007669"/>
    <property type="project" value="UniProtKB-ARBA"/>
</dbReference>
<feature type="region of interest" description="Disordered" evidence="7">
    <location>
        <begin position="1675"/>
        <end position="1716"/>
    </location>
</feature>
<comment type="caution">
    <text evidence="9">The sequence shown here is derived from an EMBL/GenBank/DDBJ whole genome shotgun (WGS) entry which is preliminary data.</text>
</comment>
<dbReference type="PROSITE" id="PS00012">
    <property type="entry name" value="PHOSPHOPANTETHEINE"/>
    <property type="match status" value="1"/>
</dbReference>
<dbReference type="GO" id="GO:0005737">
    <property type="term" value="C:cytoplasm"/>
    <property type="evidence" value="ECO:0007669"/>
    <property type="project" value="TreeGrafter"/>
</dbReference>
<dbReference type="InterPro" id="IPR036736">
    <property type="entry name" value="ACP-like_sf"/>
</dbReference>
<dbReference type="PROSITE" id="PS50075">
    <property type="entry name" value="CARRIER"/>
    <property type="match status" value="2"/>
</dbReference>
<dbReference type="Gene3D" id="1.10.1200.10">
    <property type="entry name" value="ACP-like"/>
    <property type="match status" value="1"/>
</dbReference>
<dbReference type="Gene3D" id="2.30.38.10">
    <property type="entry name" value="Luciferase, Domain 3"/>
    <property type="match status" value="1"/>
</dbReference>
<evidence type="ECO:0000256" key="3">
    <source>
        <dbReference type="ARBA" id="ARBA00022450"/>
    </source>
</evidence>
<dbReference type="InterPro" id="IPR020845">
    <property type="entry name" value="AMP-binding_CS"/>
</dbReference>
<dbReference type="NCBIfam" id="TIGR01720">
    <property type="entry name" value="NRPS-para261"/>
    <property type="match status" value="1"/>
</dbReference>
<evidence type="ECO:0000256" key="7">
    <source>
        <dbReference type="SAM" id="MobiDB-lite"/>
    </source>
</evidence>
<dbReference type="InterPro" id="IPR010071">
    <property type="entry name" value="AA_adenyl_dom"/>
</dbReference>
<dbReference type="Proteomes" id="UP000677413">
    <property type="component" value="Unassembled WGS sequence"/>
</dbReference>
<comment type="similarity">
    <text evidence="2">Belongs to the ATP-dependent AMP-binding enzyme family.</text>
</comment>
<evidence type="ECO:0000256" key="6">
    <source>
        <dbReference type="ARBA" id="ARBA00023194"/>
    </source>
</evidence>
<evidence type="ECO:0000313" key="10">
    <source>
        <dbReference type="Proteomes" id="UP000677413"/>
    </source>
</evidence>
<evidence type="ECO:0000256" key="5">
    <source>
        <dbReference type="ARBA" id="ARBA00022737"/>
    </source>
</evidence>
<gene>
    <name evidence="9" type="ORF">J8N05_36870</name>
</gene>
<evidence type="ECO:0000259" key="8">
    <source>
        <dbReference type="PROSITE" id="PS50075"/>
    </source>
</evidence>
<dbReference type="SUPFAM" id="SSF47336">
    <property type="entry name" value="ACP-like"/>
    <property type="match status" value="2"/>
</dbReference>
<dbReference type="GO" id="GO:0072330">
    <property type="term" value="P:monocarboxylic acid biosynthetic process"/>
    <property type="evidence" value="ECO:0007669"/>
    <property type="project" value="UniProtKB-ARBA"/>
</dbReference>
<dbReference type="GO" id="GO:0017000">
    <property type="term" value="P:antibiotic biosynthetic process"/>
    <property type="evidence" value="ECO:0007669"/>
    <property type="project" value="UniProtKB-KW"/>
</dbReference>
<dbReference type="Pfam" id="PF00501">
    <property type="entry name" value="AMP-binding"/>
    <property type="match status" value="2"/>
</dbReference>
<dbReference type="FunFam" id="3.40.50.12780:FF:000012">
    <property type="entry name" value="Non-ribosomal peptide synthetase"/>
    <property type="match status" value="1"/>
</dbReference>
<protein>
    <submittedName>
        <fullName evidence="9">Amino acid adenylation domain-containing protein</fullName>
    </submittedName>
</protein>
<evidence type="ECO:0000313" key="9">
    <source>
        <dbReference type="EMBL" id="MBQ0853740.1"/>
    </source>
</evidence>